<sequence length="860" mass="97341">MWFSFWRSRDRFSLDELRYLTEQLMRIQIVNDVNKDFVIEALRSIAELITYGDQHDPAFFEFFMEKQVMGEFVRILKVCRTSIVSLQLLQTISIMIQNLKNEHSIYYMFCNEHVNFLITYSFDFHNEELLSYYISFLRAISGKLNKNTISLLVKTEDDEVVSFPLYVEAIRFAFHEEGMIRTAVRALTLNIYHVGDEAVNRYVARAPHAEYFLNFVNFFQEQCINLGRLVVNRTKNHHLDSGASIRSAVDEIEDNLYYINDIISAGIPDVERLIVDSMLKLLIFPFVLPSLRTETETEIGTVSSMYLLCCIFRIVKIKELANIVAAALLCCAETFMPQSEAKLNGYPHSQNCPDEYQKENNSKINSEQLETGKLQLTIPNSSSASHSNPEDTIHNCGGPQFALREALLSYIRHGDDVQVSGALGVLSTLLQTKELDESMLEALGILPQRKQHKKLLLQALVGEVSGEEQLFSAESTAAKDDIGDEVYTYMQKLKDQYGISCAWPEVGASPRGHRSQVLDALVSLLCRPNVCAEALWDGGWLLRQLLPYRESEFKSHHLKLLRISFQTCSRQIIEEAEGTWPDMLLTVLSDEWRNCKRAIESSSPRKDPKAMLLSQDNSTPEADVISIESSFAAGERMCEVVKVFVLLHQLHIFSLGCVLPDGPPLDPPVPVTEKSRSENAGVDILGPKPGTEVNLVDALPCRIAFERGKERHFCFLAVSVGTSGWIILAEETAMKPTYGIVRVVAPLAGCKPRIDDRHLRWLHLRIRPSSFPFSDSAKYAAHGKVKTKALVDGRWTLAFRDEEICKSALSMILEEMHLQTNEVKRRLKPLLDVETTVDSSHTTLLPESISSSRTLSRDSL</sequence>
<organism evidence="1 2">
    <name type="scientific">Catharanthus roseus</name>
    <name type="common">Madagascar periwinkle</name>
    <name type="synonym">Vinca rosea</name>
    <dbReference type="NCBI Taxonomy" id="4058"/>
    <lineage>
        <taxon>Eukaryota</taxon>
        <taxon>Viridiplantae</taxon>
        <taxon>Streptophyta</taxon>
        <taxon>Embryophyta</taxon>
        <taxon>Tracheophyta</taxon>
        <taxon>Spermatophyta</taxon>
        <taxon>Magnoliopsida</taxon>
        <taxon>eudicotyledons</taxon>
        <taxon>Gunneridae</taxon>
        <taxon>Pentapetalae</taxon>
        <taxon>asterids</taxon>
        <taxon>lamiids</taxon>
        <taxon>Gentianales</taxon>
        <taxon>Apocynaceae</taxon>
        <taxon>Rauvolfioideae</taxon>
        <taxon>Vinceae</taxon>
        <taxon>Catharanthinae</taxon>
        <taxon>Catharanthus</taxon>
    </lineage>
</organism>
<comment type="caution">
    <text evidence="1">The sequence shown here is derived from an EMBL/GenBank/DDBJ whole genome shotgun (WGS) entry which is preliminary data.</text>
</comment>
<keyword evidence="2" id="KW-1185">Reference proteome</keyword>
<evidence type="ECO:0000313" key="2">
    <source>
        <dbReference type="Proteomes" id="UP001060085"/>
    </source>
</evidence>
<accession>A0ACC0AFM5</accession>
<gene>
    <name evidence="1" type="ORF">M9H77_28397</name>
</gene>
<name>A0ACC0AFM5_CATRO</name>
<evidence type="ECO:0000313" key="1">
    <source>
        <dbReference type="EMBL" id="KAI5659604.1"/>
    </source>
</evidence>
<proteinExistence type="predicted"/>
<dbReference type="Proteomes" id="UP001060085">
    <property type="component" value="Linkage Group LG06"/>
</dbReference>
<protein>
    <submittedName>
        <fullName evidence="1">Uncharacterized protein</fullName>
    </submittedName>
</protein>
<reference evidence="2" key="1">
    <citation type="journal article" date="2023" name="Nat. Plants">
        <title>Single-cell RNA sequencing provides a high-resolution roadmap for understanding the multicellular compartmentation of specialized metabolism.</title>
        <authorList>
            <person name="Sun S."/>
            <person name="Shen X."/>
            <person name="Li Y."/>
            <person name="Li Y."/>
            <person name="Wang S."/>
            <person name="Li R."/>
            <person name="Zhang H."/>
            <person name="Shen G."/>
            <person name="Guo B."/>
            <person name="Wei J."/>
            <person name="Xu J."/>
            <person name="St-Pierre B."/>
            <person name="Chen S."/>
            <person name="Sun C."/>
        </authorList>
    </citation>
    <scope>NUCLEOTIDE SEQUENCE [LARGE SCALE GENOMIC DNA]</scope>
</reference>
<dbReference type="EMBL" id="CM044706">
    <property type="protein sequence ID" value="KAI5659604.1"/>
    <property type="molecule type" value="Genomic_DNA"/>
</dbReference>